<dbReference type="AlphaFoldDB" id="E6QSJ3"/>
<gene>
    <name evidence="1" type="ORF">CARN7_0980</name>
</gene>
<name>E6QSJ3_9ZZZZ</name>
<accession>E6QSJ3</accession>
<evidence type="ECO:0000313" key="1">
    <source>
        <dbReference type="EMBL" id="CBI10215.1"/>
    </source>
</evidence>
<dbReference type="EMBL" id="CABR01000074">
    <property type="protein sequence ID" value="CBI10215.1"/>
    <property type="molecule type" value="Genomic_DNA"/>
</dbReference>
<comment type="caution">
    <text evidence="1">The sequence shown here is derived from an EMBL/GenBank/DDBJ whole genome shotgun (WGS) entry which is preliminary data.</text>
</comment>
<reference evidence="1" key="1">
    <citation type="submission" date="2009-10" db="EMBL/GenBank/DDBJ databases">
        <title>Diversity of trophic interactions inside an arsenic-rich microbial ecosystem.</title>
        <authorList>
            <person name="Bertin P.N."/>
            <person name="Heinrich-Salmeron A."/>
            <person name="Pelletier E."/>
            <person name="Goulhen-Chollet F."/>
            <person name="Arsene-Ploetze F."/>
            <person name="Gallien S."/>
            <person name="Calteau A."/>
            <person name="Vallenet D."/>
            <person name="Casiot C."/>
            <person name="Chane-Woon-Ming B."/>
            <person name="Giloteaux L."/>
            <person name="Barakat M."/>
            <person name="Bonnefoy V."/>
            <person name="Bruneel O."/>
            <person name="Chandler M."/>
            <person name="Cleiss J."/>
            <person name="Duran R."/>
            <person name="Elbaz-Poulichet F."/>
            <person name="Fonknechten N."/>
            <person name="Lauga B."/>
            <person name="Mornico D."/>
            <person name="Ortet P."/>
            <person name="Schaeffer C."/>
            <person name="Siguier P."/>
            <person name="Alexander Thil Smith A."/>
            <person name="Van Dorsselaer A."/>
            <person name="Weissenbach J."/>
            <person name="Medigue C."/>
            <person name="Le Paslier D."/>
        </authorList>
    </citation>
    <scope>NUCLEOTIDE SEQUENCE</scope>
</reference>
<protein>
    <submittedName>
        <fullName evidence="1">Uncharacterized protein</fullName>
    </submittedName>
</protein>
<organism evidence="1">
    <name type="scientific">mine drainage metagenome</name>
    <dbReference type="NCBI Taxonomy" id="410659"/>
    <lineage>
        <taxon>unclassified sequences</taxon>
        <taxon>metagenomes</taxon>
        <taxon>ecological metagenomes</taxon>
    </lineage>
</organism>
<proteinExistence type="predicted"/>
<sequence>MHNQSVARLMCGLLGLALVTRPAHLN</sequence>